<gene>
    <name evidence="1" type="ORF">GCM10010302_07930</name>
</gene>
<accession>A0ABN0V2W2</accession>
<organism evidence="1 2">
    <name type="scientific">Streptomyces polychromogenes</name>
    <dbReference type="NCBI Taxonomy" id="67342"/>
    <lineage>
        <taxon>Bacteria</taxon>
        <taxon>Bacillati</taxon>
        <taxon>Actinomycetota</taxon>
        <taxon>Actinomycetes</taxon>
        <taxon>Kitasatosporales</taxon>
        <taxon>Streptomycetaceae</taxon>
        <taxon>Streptomyces</taxon>
    </lineage>
</organism>
<proteinExistence type="predicted"/>
<evidence type="ECO:0000313" key="1">
    <source>
        <dbReference type="EMBL" id="GAA0272746.1"/>
    </source>
</evidence>
<dbReference type="Proteomes" id="UP001501867">
    <property type="component" value="Unassembled WGS sequence"/>
</dbReference>
<reference evidence="1 2" key="1">
    <citation type="journal article" date="2019" name="Int. J. Syst. Evol. Microbiol.">
        <title>The Global Catalogue of Microorganisms (GCM) 10K type strain sequencing project: providing services to taxonomists for standard genome sequencing and annotation.</title>
        <authorList>
            <consortium name="The Broad Institute Genomics Platform"/>
            <consortium name="The Broad Institute Genome Sequencing Center for Infectious Disease"/>
            <person name="Wu L."/>
            <person name="Ma J."/>
        </authorList>
    </citation>
    <scope>NUCLEOTIDE SEQUENCE [LARGE SCALE GENOMIC DNA]</scope>
    <source>
        <strain evidence="1 2">JCM 4505</strain>
    </source>
</reference>
<keyword evidence="2" id="KW-1185">Reference proteome</keyword>
<name>A0ABN0V2W2_9ACTN</name>
<evidence type="ECO:0000313" key="2">
    <source>
        <dbReference type="Proteomes" id="UP001501867"/>
    </source>
</evidence>
<dbReference type="EMBL" id="BAAABV010000006">
    <property type="protein sequence ID" value="GAA0272746.1"/>
    <property type="molecule type" value="Genomic_DNA"/>
</dbReference>
<sequence>MADNAPMDVAELLESASLLVPEATATGNDLTVADIWDHLAHDEWETALNLLEELGDAGPLPLEFWERLAEAAGQLRLARSEAWCHWRCSEIRNGLVRADLTLSPAGETRRTTPIPGAGVLRPMWDIGHLSPTGGRSVSIAALWVENLPALEPGGRATVRLVPLTPAHWTHLRPGQRITLDEDRTVGGTAVVLEVRPPSGAGGG</sequence>
<protein>
    <submittedName>
        <fullName evidence="1">Uncharacterized protein</fullName>
    </submittedName>
</protein>
<comment type="caution">
    <text evidence="1">The sequence shown here is derived from an EMBL/GenBank/DDBJ whole genome shotgun (WGS) entry which is preliminary data.</text>
</comment>